<protein>
    <submittedName>
        <fullName evidence="2">Uncharacterized protein</fullName>
    </submittedName>
</protein>
<comment type="caution">
    <text evidence="2">The sequence shown here is derived from an EMBL/GenBank/DDBJ whole genome shotgun (WGS) entry which is preliminary data.</text>
</comment>
<dbReference type="EMBL" id="QXMN01000051">
    <property type="protein sequence ID" value="RIX74450.1"/>
    <property type="molecule type" value="Genomic_DNA"/>
</dbReference>
<dbReference type="Proteomes" id="UP000265619">
    <property type="component" value="Unassembled WGS sequence"/>
</dbReference>
<evidence type="ECO:0000313" key="3">
    <source>
        <dbReference type="Proteomes" id="UP000265619"/>
    </source>
</evidence>
<feature type="region of interest" description="Disordered" evidence="1">
    <location>
        <begin position="42"/>
        <end position="62"/>
    </location>
</feature>
<feature type="compositionally biased region" description="Basic and acidic residues" evidence="1">
    <location>
        <begin position="42"/>
        <end position="52"/>
    </location>
</feature>
<keyword evidence="3" id="KW-1185">Reference proteome</keyword>
<accession>A0A9X8CZU9</accession>
<evidence type="ECO:0000256" key="1">
    <source>
        <dbReference type="SAM" id="MobiDB-lite"/>
    </source>
</evidence>
<dbReference type="AlphaFoldDB" id="A0A9X8CZU9"/>
<evidence type="ECO:0000313" key="2">
    <source>
        <dbReference type="EMBL" id="RIX74450.1"/>
    </source>
</evidence>
<proteinExistence type="predicted"/>
<name>A0A9X8CZU9_9BURK</name>
<reference evidence="2 3" key="1">
    <citation type="submission" date="2018-09" db="EMBL/GenBank/DDBJ databases">
        <title>Acidovorax cavernicola nov. sp. isolated from Gruta de las Maravillas (Aracena, Spain).</title>
        <authorList>
            <person name="Jurado V."/>
            <person name="Gutierrez-Patricio S."/>
            <person name="Gonzalez-Pimentel J.L."/>
            <person name="Miller A.Z."/>
            <person name="Laiz L."/>
            <person name="Saiz-Jimenez C."/>
        </authorList>
    </citation>
    <scope>NUCLEOTIDE SEQUENCE [LARGE SCALE GENOMIC DNA]</scope>
    <source>
        <strain evidence="2 3">1011MAR4D40.2</strain>
    </source>
</reference>
<organism evidence="2 3">
    <name type="scientific">Acidovorax cavernicola</name>
    <dbReference type="NCBI Taxonomy" id="1675792"/>
    <lineage>
        <taxon>Bacteria</taxon>
        <taxon>Pseudomonadati</taxon>
        <taxon>Pseudomonadota</taxon>
        <taxon>Betaproteobacteria</taxon>
        <taxon>Burkholderiales</taxon>
        <taxon>Comamonadaceae</taxon>
        <taxon>Acidovorax</taxon>
    </lineage>
</organism>
<gene>
    <name evidence="2" type="ORF">D3H34_27345</name>
</gene>
<sequence length="116" mass="12472">MRSWCVSKASDALGLRDRVGLVVGDRLRGLCFRARVEQVRDGGDYNEKKEDQQANGPAGEGGEVHVRLPVVLTMAARAAAHAAGVRLSISAFIAATSATASGSRRIAQLRRCLRRK</sequence>